<feature type="signal peptide" evidence="1">
    <location>
        <begin position="1"/>
        <end position="25"/>
    </location>
</feature>
<organism evidence="2 3">
    <name type="scientific">Thermosyntropha lipolytica DSM 11003</name>
    <dbReference type="NCBI Taxonomy" id="1123382"/>
    <lineage>
        <taxon>Bacteria</taxon>
        <taxon>Bacillati</taxon>
        <taxon>Bacillota</taxon>
        <taxon>Clostridia</taxon>
        <taxon>Eubacteriales</taxon>
        <taxon>Syntrophomonadaceae</taxon>
        <taxon>Thermosyntropha</taxon>
    </lineage>
</organism>
<dbReference type="Proteomes" id="UP000242329">
    <property type="component" value="Unassembled WGS sequence"/>
</dbReference>
<evidence type="ECO:0000313" key="2">
    <source>
        <dbReference type="EMBL" id="SHH38685.1"/>
    </source>
</evidence>
<keyword evidence="3" id="KW-1185">Reference proteome</keyword>
<gene>
    <name evidence="2" type="ORF">SAMN02745221_02234</name>
</gene>
<dbReference type="OrthoDB" id="2083513at2"/>
<dbReference type="AlphaFoldDB" id="A0A1M5SJQ1"/>
<proteinExistence type="predicted"/>
<protein>
    <submittedName>
        <fullName evidence="2">Uncharacterized protein</fullName>
    </submittedName>
</protein>
<sequence length="284" mass="32997">MKKKIALIVLIAFILSIFPINTVLATTGNIAVSRDGVEIIDKGKGTGSNPDIIQARRTKDQTKVDHIYFYNQSTIGSGTMDGKGYRTIGYDMTLYDEKKNKISETYYFDYGSYREEYLAYMRNKIRNTPGWNFGDSYVSEEYLYRDFLLKYFKPEVLDTAKYLKLDGHIELFNRQNGVYHRLYLVTKDNLDKTSDYPSGFAKYYKDFKTRFPFIDLNPPVKGPDFYPTPDFTNQYNYEWKYKPARTYMGEPGQQINVEVYLWNGGTETATTNIAATWWGSGWTA</sequence>
<evidence type="ECO:0000313" key="3">
    <source>
        <dbReference type="Proteomes" id="UP000242329"/>
    </source>
</evidence>
<dbReference type="RefSeq" id="WP_073093631.1">
    <property type="nucleotide sequence ID" value="NZ_FQWY01000090.1"/>
</dbReference>
<name>A0A1M5SJQ1_9FIRM</name>
<feature type="chain" id="PRO_5012296574" evidence="1">
    <location>
        <begin position="26"/>
        <end position="284"/>
    </location>
</feature>
<keyword evidence="1" id="KW-0732">Signal</keyword>
<reference evidence="3" key="1">
    <citation type="submission" date="2016-11" db="EMBL/GenBank/DDBJ databases">
        <authorList>
            <person name="Varghese N."/>
            <person name="Submissions S."/>
        </authorList>
    </citation>
    <scope>NUCLEOTIDE SEQUENCE [LARGE SCALE GENOMIC DNA]</scope>
    <source>
        <strain evidence="3">DSM 11003</strain>
    </source>
</reference>
<dbReference type="EMBL" id="FQWY01000090">
    <property type="protein sequence ID" value="SHH38685.1"/>
    <property type="molecule type" value="Genomic_DNA"/>
</dbReference>
<accession>A0A1M5SJQ1</accession>
<evidence type="ECO:0000256" key="1">
    <source>
        <dbReference type="SAM" id="SignalP"/>
    </source>
</evidence>